<evidence type="ECO:0000256" key="3">
    <source>
        <dbReference type="ARBA" id="ARBA00022801"/>
    </source>
</evidence>
<keyword evidence="6" id="KW-0325">Glycoprotein</keyword>
<dbReference type="GeneID" id="25566987"/>
<evidence type="ECO:0000256" key="4">
    <source>
        <dbReference type="ARBA" id="ARBA00022963"/>
    </source>
</evidence>
<dbReference type="GO" id="GO:0005576">
    <property type="term" value="C:extracellular region"/>
    <property type="evidence" value="ECO:0007669"/>
    <property type="project" value="TreeGrafter"/>
</dbReference>
<accession>A0A0L0DIS3</accession>
<protein>
    <recommendedName>
        <fullName evidence="7">Phospholipase B-like</fullName>
        <ecNumber evidence="7">3.1.1.-</ecNumber>
    </recommendedName>
</protein>
<dbReference type="EC" id="3.1.1.-" evidence="7"/>
<dbReference type="PANTHER" id="PTHR12370:SF3">
    <property type="entry name" value="PHOSPHOLIPASE B-LIKE 2-RELATED"/>
    <property type="match status" value="1"/>
</dbReference>
<evidence type="ECO:0000313" key="9">
    <source>
        <dbReference type="Proteomes" id="UP000054408"/>
    </source>
</evidence>
<dbReference type="AlphaFoldDB" id="A0A0L0DIS3"/>
<evidence type="ECO:0000313" key="8">
    <source>
        <dbReference type="EMBL" id="KNC52006.1"/>
    </source>
</evidence>
<proteinExistence type="inferred from homology"/>
<evidence type="ECO:0000256" key="7">
    <source>
        <dbReference type="RuleBase" id="RU364138"/>
    </source>
</evidence>
<reference evidence="8 9" key="1">
    <citation type="submission" date="2010-05" db="EMBL/GenBank/DDBJ databases">
        <title>The Genome Sequence of Thecamonas trahens ATCC 50062.</title>
        <authorList>
            <consortium name="The Broad Institute Genome Sequencing Platform"/>
            <person name="Russ C."/>
            <person name="Cuomo C."/>
            <person name="Shea T."/>
            <person name="Young S.K."/>
            <person name="Zeng Q."/>
            <person name="Koehrsen M."/>
            <person name="Haas B."/>
            <person name="Borodovsky M."/>
            <person name="Guigo R."/>
            <person name="Alvarado L."/>
            <person name="Berlin A."/>
            <person name="Bochicchio J."/>
            <person name="Borenstein D."/>
            <person name="Chapman S."/>
            <person name="Chen Z."/>
            <person name="Freedman E."/>
            <person name="Gellesch M."/>
            <person name="Goldberg J."/>
            <person name="Griggs A."/>
            <person name="Gujja S."/>
            <person name="Heilman E."/>
            <person name="Heiman D."/>
            <person name="Hepburn T."/>
            <person name="Howarth C."/>
            <person name="Jen D."/>
            <person name="Larson L."/>
            <person name="Mehta T."/>
            <person name="Park D."/>
            <person name="Pearson M."/>
            <person name="Roberts A."/>
            <person name="Saif S."/>
            <person name="Shenoy N."/>
            <person name="Sisk P."/>
            <person name="Stolte C."/>
            <person name="Sykes S."/>
            <person name="Thomson T."/>
            <person name="Walk T."/>
            <person name="White J."/>
            <person name="Yandava C."/>
            <person name="Burger G."/>
            <person name="Gray M.W."/>
            <person name="Holland P.W.H."/>
            <person name="King N."/>
            <person name="Lang F.B.F."/>
            <person name="Roger A.J."/>
            <person name="Ruiz-Trillo I."/>
            <person name="Lander E."/>
            <person name="Nusbaum C."/>
        </authorList>
    </citation>
    <scope>NUCLEOTIDE SEQUENCE [LARGE SCALE GENOMIC DNA]</scope>
    <source>
        <strain evidence="8 9">ATCC 50062</strain>
    </source>
</reference>
<keyword evidence="4 7" id="KW-0442">Lipid degradation</keyword>
<evidence type="ECO:0000256" key="2">
    <source>
        <dbReference type="ARBA" id="ARBA00022729"/>
    </source>
</evidence>
<evidence type="ECO:0000256" key="6">
    <source>
        <dbReference type="ARBA" id="ARBA00023180"/>
    </source>
</evidence>
<comment type="similarity">
    <text evidence="1 7">Belongs to the phospholipase B-like family.</text>
</comment>
<keyword evidence="3 7" id="KW-0378">Hydrolase</keyword>
<dbReference type="OMA" id="DIQNTGW"/>
<evidence type="ECO:0000256" key="5">
    <source>
        <dbReference type="ARBA" id="ARBA00023098"/>
    </source>
</evidence>
<dbReference type="OrthoDB" id="419508at2759"/>
<evidence type="ECO:0000256" key="1">
    <source>
        <dbReference type="ARBA" id="ARBA00007835"/>
    </source>
</evidence>
<dbReference type="InterPro" id="IPR007000">
    <property type="entry name" value="PLipase_B-like"/>
</dbReference>
<organism evidence="8 9">
    <name type="scientific">Thecamonas trahens ATCC 50062</name>
    <dbReference type="NCBI Taxonomy" id="461836"/>
    <lineage>
        <taxon>Eukaryota</taxon>
        <taxon>Apusozoa</taxon>
        <taxon>Apusomonadida</taxon>
        <taxon>Apusomonadidae</taxon>
        <taxon>Thecamonas</taxon>
    </lineage>
</organism>
<comment type="function">
    <text evidence="7">Putative phospholipase.</text>
</comment>
<sequence>MAVVAAMVVTSVAGEGGKTWYSVVQTRTDGFAVESGKAADAVAVGYLLPYLNSTGWDQLEIVTTKGYPDDVQMYAAGLLEAYLSHESMYYSFRNQYGDGLSSKVNAFLEANLEATLELAGQNANSSVWWNHVHLVLRQFMGLYEGYQHFAPEAHQLGLLEVWALSANGDIETIQSVVGEEKLDFGNHCSALIKVMPDNAELFMGHTTWSTFNSMLRSYKSYSFPLAAASTAAVRVSFSSYPGALNSIDDIYFMSSRLATTETTNGNLNAELWKYITPTKGVLSWIRTIVANRMASSGPEWVKAFTTHTSSTYLNQWLVVDYNLFTPGQPLKPNTLWMAEENPKAFFTRDLTPVLAAGTYWPSYNVPANSVNYVESGFPAAVAEWGPYLFSRNNASRAHIFARNESRIATLDDFGALLRYNDWKNDPASIGPDGVPNAGLSISSRFDLVTRPYPHNKWLIHNAFGGIDSKMTSYQLMKDGSAVGYAQSGPTHDQQPPFTWADWPSVAHTGMPEVFDFDWIKMDFYSS</sequence>
<dbReference type="PANTHER" id="PTHR12370">
    <property type="entry name" value="PHOSPHOLIPASE B-RELATED"/>
    <property type="match status" value="1"/>
</dbReference>
<dbReference type="Gene3D" id="3.60.60.30">
    <property type="match status" value="1"/>
</dbReference>
<dbReference type="GO" id="GO:0009395">
    <property type="term" value="P:phospholipid catabolic process"/>
    <property type="evidence" value="ECO:0007669"/>
    <property type="project" value="TreeGrafter"/>
</dbReference>
<dbReference type="GO" id="GO:0004620">
    <property type="term" value="F:phospholipase activity"/>
    <property type="evidence" value="ECO:0007669"/>
    <property type="project" value="InterPro"/>
</dbReference>
<name>A0A0L0DIS3_THETB</name>
<dbReference type="RefSeq" id="XP_013755589.1">
    <property type="nucleotide sequence ID" value="XM_013900135.1"/>
</dbReference>
<gene>
    <name evidence="8" type="ORF">AMSG_08259</name>
</gene>
<keyword evidence="9" id="KW-1185">Reference proteome</keyword>
<dbReference type="Pfam" id="PF04916">
    <property type="entry name" value="Phospholip_B"/>
    <property type="match status" value="1"/>
</dbReference>
<keyword evidence="5 7" id="KW-0443">Lipid metabolism</keyword>
<dbReference type="EMBL" id="GL349471">
    <property type="protein sequence ID" value="KNC52006.1"/>
    <property type="molecule type" value="Genomic_DNA"/>
</dbReference>
<dbReference type="eggNOG" id="KOG3774">
    <property type="taxonomic scope" value="Eukaryota"/>
</dbReference>
<dbReference type="Proteomes" id="UP000054408">
    <property type="component" value="Unassembled WGS sequence"/>
</dbReference>
<keyword evidence="2" id="KW-0732">Signal</keyword>